<dbReference type="InterPro" id="IPR005495">
    <property type="entry name" value="LptG/LptF_permease"/>
</dbReference>
<evidence type="ECO:0000256" key="4">
    <source>
        <dbReference type="ARBA" id="ARBA00022989"/>
    </source>
</evidence>
<accession>X1M0R8</accession>
<comment type="subcellular location">
    <subcellularLocation>
        <location evidence="1">Cell membrane</location>
        <topology evidence="1">Multi-pass membrane protein</topology>
    </subcellularLocation>
</comment>
<dbReference type="AlphaFoldDB" id="X1M0R8"/>
<feature type="non-terminal residue" evidence="6">
    <location>
        <position position="1"/>
    </location>
</feature>
<evidence type="ECO:0000256" key="3">
    <source>
        <dbReference type="ARBA" id="ARBA00022692"/>
    </source>
</evidence>
<evidence type="ECO:0000313" key="6">
    <source>
        <dbReference type="EMBL" id="GAH99963.1"/>
    </source>
</evidence>
<keyword evidence="2" id="KW-1003">Cell membrane</keyword>
<proteinExistence type="predicted"/>
<evidence type="ECO:0000256" key="2">
    <source>
        <dbReference type="ARBA" id="ARBA00022475"/>
    </source>
</evidence>
<dbReference type="Pfam" id="PF03739">
    <property type="entry name" value="LptF_LptG"/>
    <property type="match status" value="1"/>
</dbReference>
<evidence type="ECO:0000256" key="1">
    <source>
        <dbReference type="ARBA" id="ARBA00004651"/>
    </source>
</evidence>
<protein>
    <submittedName>
        <fullName evidence="6">Uncharacterized protein</fullName>
    </submittedName>
</protein>
<reference evidence="6" key="1">
    <citation type="journal article" date="2014" name="Front. Microbiol.">
        <title>High frequency of phylogenetically diverse reductive dehalogenase-homologous genes in deep subseafloor sedimentary metagenomes.</title>
        <authorList>
            <person name="Kawai M."/>
            <person name="Futagami T."/>
            <person name="Toyoda A."/>
            <person name="Takaki Y."/>
            <person name="Nishi S."/>
            <person name="Hori S."/>
            <person name="Arai W."/>
            <person name="Tsubouchi T."/>
            <person name="Morono Y."/>
            <person name="Uchiyama I."/>
            <person name="Ito T."/>
            <person name="Fujiyama A."/>
            <person name="Inagaki F."/>
            <person name="Takami H."/>
        </authorList>
    </citation>
    <scope>NUCLEOTIDE SEQUENCE</scope>
    <source>
        <strain evidence="6">Expedition CK06-06</strain>
    </source>
</reference>
<name>X1M0R8_9ZZZZ</name>
<comment type="caution">
    <text evidence="6">The sequence shown here is derived from an EMBL/GenBank/DDBJ whole genome shotgun (WGS) entry which is preliminary data.</text>
</comment>
<keyword evidence="3" id="KW-0812">Transmembrane</keyword>
<evidence type="ECO:0000256" key="5">
    <source>
        <dbReference type="ARBA" id="ARBA00023136"/>
    </source>
</evidence>
<keyword evidence="5" id="KW-0472">Membrane</keyword>
<dbReference type="EMBL" id="BARV01003148">
    <property type="protein sequence ID" value="GAH99963.1"/>
    <property type="molecule type" value="Genomic_DNA"/>
</dbReference>
<dbReference type="GO" id="GO:0005886">
    <property type="term" value="C:plasma membrane"/>
    <property type="evidence" value="ECO:0007669"/>
    <property type="project" value="UniProtKB-SubCell"/>
</dbReference>
<sequence length="60" mass="6977">LDISRKRPAIRLPEGVFTKDFPGYTVYVGRKDERRSKLYDISIYDLKNDLMMTAPVGELK</sequence>
<keyword evidence="4" id="KW-1133">Transmembrane helix</keyword>
<gene>
    <name evidence="6" type="ORF">S06H3_07693</name>
</gene>
<organism evidence="6">
    <name type="scientific">marine sediment metagenome</name>
    <dbReference type="NCBI Taxonomy" id="412755"/>
    <lineage>
        <taxon>unclassified sequences</taxon>
        <taxon>metagenomes</taxon>
        <taxon>ecological metagenomes</taxon>
    </lineage>
</organism>